<dbReference type="KEGG" id="rmar:GBA65_19830"/>
<protein>
    <submittedName>
        <fullName evidence="3">EAL domain-containing protein</fullName>
    </submittedName>
</protein>
<feature type="domain" description="EAL" evidence="2">
    <location>
        <begin position="1"/>
        <end position="163"/>
    </location>
</feature>
<dbReference type="GO" id="GO:0071111">
    <property type="term" value="F:cyclic-guanylate-specific phosphodiesterase activity"/>
    <property type="evidence" value="ECO:0007669"/>
    <property type="project" value="InterPro"/>
</dbReference>
<dbReference type="Gene3D" id="3.20.20.450">
    <property type="entry name" value="EAL domain"/>
    <property type="match status" value="1"/>
</dbReference>
<gene>
    <name evidence="3" type="ORF">GBA65_19830</name>
</gene>
<feature type="region of interest" description="Disordered" evidence="1">
    <location>
        <begin position="142"/>
        <end position="168"/>
    </location>
</feature>
<accession>A0A6G8Q1P0</accession>
<name>A0A6G8Q1P0_9ACTN</name>
<evidence type="ECO:0000313" key="4">
    <source>
        <dbReference type="Proteomes" id="UP000502706"/>
    </source>
</evidence>
<dbReference type="InterPro" id="IPR001633">
    <property type="entry name" value="EAL_dom"/>
</dbReference>
<dbReference type="PANTHER" id="PTHR33121:SF70">
    <property type="entry name" value="SIGNALING PROTEIN YKOW"/>
    <property type="match status" value="1"/>
</dbReference>
<dbReference type="PANTHER" id="PTHR33121">
    <property type="entry name" value="CYCLIC DI-GMP PHOSPHODIESTERASE PDEF"/>
    <property type="match status" value="1"/>
</dbReference>
<reference evidence="3 4" key="1">
    <citation type="submission" date="2019-10" db="EMBL/GenBank/DDBJ databases">
        <title>Rubrobacter sp nov SCSIO 52915 isolated from a deep-sea sediment in the South China Sea.</title>
        <authorList>
            <person name="Chen R.W."/>
        </authorList>
    </citation>
    <scope>NUCLEOTIDE SEQUENCE [LARGE SCALE GENOMIC DNA]</scope>
    <source>
        <strain evidence="3 4">SCSIO 52915</strain>
    </source>
</reference>
<sequence>MSVNISSRHFMHPNLVGVVGGSSKRPASRQRASCWRSGRASCTRTALRRRHPRGPQEARRQARRRRLRRRLLLHRRAQALPLDILKIDSSFVKSFHEREEDCRIVSAVIGLAHALELTAVAQGVDTPASLCSSGRWAATWRRAPTSQNPSPAPLPPPSSSRTFTISRG</sequence>
<dbReference type="AlphaFoldDB" id="A0A6G8Q1P0"/>
<keyword evidence="4" id="KW-1185">Reference proteome</keyword>
<evidence type="ECO:0000259" key="2">
    <source>
        <dbReference type="PROSITE" id="PS50883"/>
    </source>
</evidence>
<dbReference type="EMBL" id="CP045121">
    <property type="protein sequence ID" value="QIN80392.1"/>
    <property type="molecule type" value="Genomic_DNA"/>
</dbReference>
<dbReference type="InterPro" id="IPR050706">
    <property type="entry name" value="Cyclic-di-GMP_PDE-like"/>
</dbReference>
<evidence type="ECO:0000313" key="3">
    <source>
        <dbReference type="EMBL" id="QIN80392.1"/>
    </source>
</evidence>
<evidence type="ECO:0000256" key="1">
    <source>
        <dbReference type="SAM" id="MobiDB-lite"/>
    </source>
</evidence>
<dbReference type="Proteomes" id="UP000502706">
    <property type="component" value="Chromosome"/>
</dbReference>
<dbReference type="PROSITE" id="PS50883">
    <property type="entry name" value="EAL"/>
    <property type="match status" value="1"/>
</dbReference>
<proteinExistence type="predicted"/>
<dbReference type="InterPro" id="IPR035919">
    <property type="entry name" value="EAL_sf"/>
</dbReference>
<dbReference type="Pfam" id="PF00563">
    <property type="entry name" value="EAL"/>
    <property type="match status" value="1"/>
</dbReference>
<organism evidence="3 4">
    <name type="scientific">Rubrobacter marinus</name>
    <dbReference type="NCBI Taxonomy" id="2653852"/>
    <lineage>
        <taxon>Bacteria</taxon>
        <taxon>Bacillati</taxon>
        <taxon>Actinomycetota</taxon>
        <taxon>Rubrobacteria</taxon>
        <taxon>Rubrobacterales</taxon>
        <taxon>Rubrobacteraceae</taxon>
        <taxon>Rubrobacter</taxon>
    </lineage>
</organism>
<dbReference type="SUPFAM" id="SSF141868">
    <property type="entry name" value="EAL domain-like"/>
    <property type="match status" value="1"/>
</dbReference>